<proteinExistence type="predicted"/>
<name>A0A4Y2K0T7_ARAVE</name>
<dbReference type="Proteomes" id="UP000499080">
    <property type="component" value="Unassembled WGS sequence"/>
</dbReference>
<gene>
    <name evidence="1" type="ORF">AVEN_23808_1</name>
</gene>
<comment type="caution">
    <text evidence="1">The sequence shown here is derived from an EMBL/GenBank/DDBJ whole genome shotgun (WGS) entry which is preliminary data.</text>
</comment>
<evidence type="ECO:0000313" key="2">
    <source>
        <dbReference type="Proteomes" id="UP000499080"/>
    </source>
</evidence>
<evidence type="ECO:0000313" key="1">
    <source>
        <dbReference type="EMBL" id="GBM95086.1"/>
    </source>
</evidence>
<reference evidence="1 2" key="1">
    <citation type="journal article" date="2019" name="Sci. Rep.">
        <title>Orb-weaving spider Araneus ventricosus genome elucidates the spidroin gene catalogue.</title>
        <authorList>
            <person name="Kono N."/>
            <person name="Nakamura H."/>
            <person name="Ohtoshi R."/>
            <person name="Moran D.A.P."/>
            <person name="Shinohara A."/>
            <person name="Yoshida Y."/>
            <person name="Fujiwara M."/>
            <person name="Mori M."/>
            <person name="Tomita M."/>
            <person name="Arakawa K."/>
        </authorList>
    </citation>
    <scope>NUCLEOTIDE SEQUENCE [LARGE SCALE GENOMIC DNA]</scope>
</reference>
<protein>
    <submittedName>
        <fullName evidence="1">Uncharacterized protein</fullName>
    </submittedName>
</protein>
<keyword evidence="2" id="KW-1185">Reference proteome</keyword>
<dbReference type="AlphaFoldDB" id="A0A4Y2K0T7"/>
<dbReference type="EMBL" id="BGPR01004028">
    <property type="protein sequence ID" value="GBM95086.1"/>
    <property type="molecule type" value="Genomic_DNA"/>
</dbReference>
<accession>A0A4Y2K0T7</accession>
<organism evidence="1 2">
    <name type="scientific">Araneus ventricosus</name>
    <name type="common">Orbweaver spider</name>
    <name type="synonym">Epeira ventricosa</name>
    <dbReference type="NCBI Taxonomy" id="182803"/>
    <lineage>
        <taxon>Eukaryota</taxon>
        <taxon>Metazoa</taxon>
        <taxon>Ecdysozoa</taxon>
        <taxon>Arthropoda</taxon>
        <taxon>Chelicerata</taxon>
        <taxon>Arachnida</taxon>
        <taxon>Araneae</taxon>
        <taxon>Araneomorphae</taxon>
        <taxon>Entelegynae</taxon>
        <taxon>Araneoidea</taxon>
        <taxon>Araneidae</taxon>
        <taxon>Araneus</taxon>
    </lineage>
</organism>
<sequence>MNNFVLELMKAEYFDRMCRRCKTVLQEKSWTDDQIYIIRPKERSYSFTKNFKNRKRGLSMTEDCKGTILYNIGIAPNNQGRIPK</sequence>